<comment type="caution">
    <text evidence="2">The sequence shown here is derived from an EMBL/GenBank/DDBJ whole genome shotgun (WGS) entry which is preliminary data.</text>
</comment>
<feature type="domain" description="TRASH" evidence="1">
    <location>
        <begin position="10"/>
        <end position="46"/>
    </location>
</feature>
<gene>
    <name evidence="2" type="ORF">Y5S_00570</name>
</gene>
<dbReference type="Pfam" id="PF04945">
    <property type="entry name" value="YHS"/>
    <property type="match status" value="1"/>
</dbReference>
<dbReference type="InterPro" id="IPR012348">
    <property type="entry name" value="RNR-like"/>
</dbReference>
<dbReference type="InterPro" id="IPR011017">
    <property type="entry name" value="TRASH_dom"/>
</dbReference>
<evidence type="ECO:0000313" key="3">
    <source>
        <dbReference type="Proteomes" id="UP000029444"/>
    </source>
</evidence>
<keyword evidence="3" id="KW-1185">Reference proteome</keyword>
<evidence type="ECO:0000259" key="1">
    <source>
        <dbReference type="SMART" id="SM00746"/>
    </source>
</evidence>
<dbReference type="EMBL" id="ARXV01000002">
    <property type="protein sequence ID" value="KGD66098.1"/>
    <property type="molecule type" value="Genomic_DNA"/>
</dbReference>
<reference evidence="2 3" key="1">
    <citation type="submission" date="2012-09" db="EMBL/GenBank/DDBJ databases">
        <title>Genome Sequence of alkane-degrading Bacterium Alcanivorax sp. 19-m-6.</title>
        <authorList>
            <person name="Lai Q."/>
            <person name="Shao Z."/>
        </authorList>
    </citation>
    <scope>NUCLEOTIDE SEQUENCE [LARGE SCALE GENOMIC DNA]</scope>
    <source>
        <strain evidence="2 3">19-m-6</strain>
    </source>
</reference>
<protein>
    <recommendedName>
        <fullName evidence="1">TRASH domain-containing protein</fullName>
    </recommendedName>
</protein>
<dbReference type="PATRIC" id="fig|1177154.3.peg.580"/>
<dbReference type="AlphaFoldDB" id="A0A095TUR7"/>
<dbReference type="RefSeq" id="WP_052041362.1">
    <property type="nucleotide sequence ID" value="NZ_ARXV01000002.1"/>
</dbReference>
<proteinExistence type="predicted"/>
<accession>A0A095TUR7</accession>
<dbReference type="InterPro" id="IPR007029">
    <property type="entry name" value="YHS_dom"/>
</dbReference>
<dbReference type="GO" id="GO:0016491">
    <property type="term" value="F:oxidoreductase activity"/>
    <property type="evidence" value="ECO:0007669"/>
    <property type="project" value="InterPro"/>
</dbReference>
<dbReference type="STRING" id="1177154.Y5S_00570"/>
<dbReference type="Gene3D" id="1.10.620.20">
    <property type="entry name" value="Ribonucleotide Reductase, subunit A"/>
    <property type="match status" value="1"/>
</dbReference>
<dbReference type="Proteomes" id="UP000029444">
    <property type="component" value="Unassembled WGS sequence"/>
</dbReference>
<name>A0A095TUR7_9GAMM</name>
<organism evidence="2 3">
    <name type="scientific">Alcanivorax nanhaiticus</name>
    <dbReference type="NCBI Taxonomy" id="1177154"/>
    <lineage>
        <taxon>Bacteria</taxon>
        <taxon>Pseudomonadati</taxon>
        <taxon>Pseudomonadota</taxon>
        <taxon>Gammaproteobacteria</taxon>
        <taxon>Oceanospirillales</taxon>
        <taxon>Alcanivoracaceae</taxon>
        <taxon>Alcanivorax</taxon>
    </lineage>
</organism>
<evidence type="ECO:0000313" key="2">
    <source>
        <dbReference type="EMBL" id="KGD66098.1"/>
    </source>
</evidence>
<sequence>MNKLEFTIHCPVCHMTKINRSLLVNYQGVDHYFCSSQCLERFKSHPHLFVGDPKHGKSPKQKDQVVLKKRRIRFCDAISDRLKAELDASLQMLMGVEAMVFEDEDLYVTYDLIQVSLEDIEKAIEKVAVGFREGVVEQVKRGLIHYSEECELDNLAHLTKDGGCH</sequence>
<dbReference type="eggNOG" id="COG3350">
    <property type="taxonomic scope" value="Bacteria"/>
</dbReference>
<dbReference type="SMART" id="SM00746">
    <property type="entry name" value="TRASH"/>
    <property type="match status" value="1"/>
</dbReference>